<gene>
    <name evidence="10" type="ORF">AAFF_G00284930</name>
</gene>
<sequence length="219" mass="24533">MRQLFVFLVVLTTFWDVQTQSPSFCDLPMDPGIGDLVEINLYYNKEQDKCSPFKFAGKGGNGNRFGTDKMCMRNCSENAEQIYPADEREACHFRKQYGDCMAHYLLWYYDAVQGKCKKFHYSGCGGNGNRFVEERICNSTCTGILDDGTAEEDDSDTPVGLIIGIVLGIVGAFIIIAVVLVMVMNKNKPTTHQVVQKGKPKEEPKGDDTPLRDEGIEMQ</sequence>
<feature type="compositionally biased region" description="Basic and acidic residues" evidence="6">
    <location>
        <begin position="199"/>
        <end position="219"/>
    </location>
</feature>
<evidence type="ECO:0000313" key="11">
    <source>
        <dbReference type="Proteomes" id="UP001221898"/>
    </source>
</evidence>
<comment type="caution">
    <text evidence="10">The sequence shown here is derived from an EMBL/GenBank/DDBJ whole genome shotgun (WGS) entry which is preliminary data.</text>
</comment>
<dbReference type="PROSITE" id="PS00280">
    <property type="entry name" value="BPTI_KUNITZ_1"/>
    <property type="match status" value="1"/>
</dbReference>
<dbReference type="PRINTS" id="PR00759">
    <property type="entry name" value="BASICPTASE"/>
</dbReference>
<feature type="transmembrane region" description="Helical" evidence="7">
    <location>
        <begin position="159"/>
        <end position="183"/>
    </location>
</feature>
<feature type="chain" id="PRO_5042152588" description="BPTI/Kunitz inhibitor domain-containing protein" evidence="8">
    <location>
        <begin position="20"/>
        <end position="219"/>
    </location>
</feature>
<keyword evidence="2" id="KW-0964">Secreted</keyword>
<dbReference type="CDD" id="cd22593">
    <property type="entry name" value="Kunitz_conkunitzin"/>
    <property type="match status" value="1"/>
</dbReference>
<keyword evidence="3" id="KW-0646">Protease inhibitor</keyword>
<evidence type="ECO:0000256" key="6">
    <source>
        <dbReference type="SAM" id="MobiDB-lite"/>
    </source>
</evidence>
<dbReference type="InterPro" id="IPR050098">
    <property type="entry name" value="TFPI/VKTCI-like"/>
</dbReference>
<feature type="region of interest" description="Disordered" evidence="6">
    <location>
        <begin position="191"/>
        <end position="219"/>
    </location>
</feature>
<keyword evidence="5" id="KW-1015">Disulfide bond</keyword>
<evidence type="ECO:0000256" key="8">
    <source>
        <dbReference type="SAM" id="SignalP"/>
    </source>
</evidence>
<evidence type="ECO:0000256" key="4">
    <source>
        <dbReference type="ARBA" id="ARBA00022900"/>
    </source>
</evidence>
<comment type="subcellular location">
    <subcellularLocation>
        <location evidence="1">Secreted</location>
    </subcellularLocation>
</comment>
<dbReference type="Pfam" id="PF00014">
    <property type="entry name" value="Kunitz_BPTI"/>
    <property type="match status" value="2"/>
</dbReference>
<dbReference type="SUPFAM" id="SSF57362">
    <property type="entry name" value="BPTI-like"/>
    <property type="match status" value="2"/>
</dbReference>
<proteinExistence type="predicted"/>
<keyword evidence="7" id="KW-0812">Transmembrane</keyword>
<evidence type="ECO:0000256" key="2">
    <source>
        <dbReference type="ARBA" id="ARBA00022525"/>
    </source>
</evidence>
<feature type="domain" description="BPTI/Kunitz inhibitor" evidence="9">
    <location>
        <begin position="25"/>
        <end position="75"/>
    </location>
</feature>
<dbReference type="EMBL" id="JAINUG010000004">
    <property type="protein sequence ID" value="KAJ8417266.1"/>
    <property type="molecule type" value="Genomic_DNA"/>
</dbReference>
<dbReference type="GO" id="GO:0005615">
    <property type="term" value="C:extracellular space"/>
    <property type="evidence" value="ECO:0007669"/>
    <property type="project" value="TreeGrafter"/>
</dbReference>
<evidence type="ECO:0000256" key="7">
    <source>
        <dbReference type="SAM" id="Phobius"/>
    </source>
</evidence>
<reference evidence="10" key="1">
    <citation type="journal article" date="2023" name="Science">
        <title>Genome structures resolve the early diversification of teleost fishes.</title>
        <authorList>
            <person name="Parey E."/>
            <person name="Louis A."/>
            <person name="Montfort J."/>
            <person name="Bouchez O."/>
            <person name="Roques C."/>
            <person name="Iampietro C."/>
            <person name="Lluch J."/>
            <person name="Castinel A."/>
            <person name="Donnadieu C."/>
            <person name="Desvignes T."/>
            <person name="Floi Bucao C."/>
            <person name="Jouanno E."/>
            <person name="Wen M."/>
            <person name="Mejri S."/>
            <person name="Dirks R."/>
            <person name="Jansen H."/>
            <person name="Henkel C."/>
            <person name="Chen W.J."/>
            <person name="Zahm M."/>
            <person name="Cabau C."/>
            <person name="Klopp C."/>
            <person name="Thompson A.W."/>
            <person name="Robinson-Rechavi M."/>
            <person name="Braasch I."/>
            <person name="Lecointre G."/>
            <person name="Bobe J."/>
            <person name="Postlethwait J.H."/>
            <person name="Berthelot C."/>
            <person name="Roest Crollius H."/>
            <person name="Guiguen Y."/>
        </authorList>
    </citation>
    <scope>NUCLEOTIDE SEQUENCE</scope>
    <source>
        <strain evidence="10">NC1722</strain>
    </source>
</reference>
<keyword evidence="8" id="KW-0732">Signal</keyword>
<dbReference type="Gene3D" id="4.10.410.10">
    <property type="entry name" value="Pancreatic trypsin inhibitor Kunitz domain"/>
    <property type="match status" value="2"/>
</dbReference>
<feature type="signal peptide" evidence="8">
    <location>
        <begin position="1"/>
        <end position="19"/>
    </location>
</feature>
<organism evidence="10 11">
    <name type="scientific">Aldrovandia affinis</name>
    <dbReference type="NCBI Taxonomy" id="143900"/>
    <lineage>
        <taxon>Eukaryota</taxon>
        <taxon>Metazoa</taxon>
        <taxon>Chordata</taxon>
        <taxon>Craniata</taxon>
        <taxon>Vertebrata</taxon>
        <taxon>Euteleostomi</taxon>
        <taxon>Actinopterygii</taxon>
        <taxon>Neopterygii</taxon>
        <taxon>Teleostei</taxon>
        <taxon>Notacanthiformes</taxon>
        <taxon>Halosauridae</taxon>
        <taxon>Aldrovandia</taxon>
    </lineage>
</organism>
<feature type="domain" description="BPTI/Kunitz inhibitor" evidence="9">
    <location>
        <begin position="91"/>
        <end position="141"/>
    </location>
</feature>
<evidence type="ECO:0000313" key="10">
    <source>
        <dbReference type="EMBL" id="KAJ8417266.1"/>
    </source>
</evidence>
<dbReference type="SMART" id="SM00131">
    <property type="entry name" value="KU"/>
    <property type="match status" value="2"/>
</dbReference>
<dbReference type="InterPro" id="IPR002223">
    <property type="entry name" value="Kunitz_BPTI"/>
</dbReference>
<name>A0AAD7X153_9TELE</name>
<protein>
    <recommendedName>
        <fullName evidence="9">BPTI/Kunitz inhibitor domain-containing protein</fullName>
    </recommendedName>
</protein>
<keyword evidence="4" id="KW-0722">Serine protease inhibitor</keyword>
<evidence type="ECO:0000256" key="5">
    <source>
        <dbReference type="ARBA" id="ARBA00023157"/>
    </source>
</evidence>
<keyword evidence="7" id="KW-0472">Membrane</keyword>
<dbReference type="AlphaFoldDB" id="A0AAD7X153"/>
<evidence type="ECO:0000256" key="3">
    <source>
        <dbReference type="ARBA" id="ARBA00022690"/>
    </source>
</evidence>
<keyword evidence="11" id="KW-1185">Reference proteome</keyword>
<dbReference type="CDD" id="cd00109">
    <property type="entry name" value="Kunitz-type"/>
    <property type="match status" value="1"/>
</dbReference>
<dbReference type="PROSITE" id="PS50279">
    <property type="entry name" value="BPTI_KUNITZ_2"/>
    <property type="match status" value="2"/>
</dbReference>
<evidence type="ECO:0000259" key="9">
    <source>
        <dbReference type="PROSITE" id="PS50279"/>
    </source>
</evidence>
<dbReference type="PANTHER" id="PTHR10083">
    <property type="entry name" value="KUNITZ-TYPE PROTEASE INHIBITOR-RELATED"/>
    <property type="match status" value="1"/>
</dbReference>
<dbReference type="Proteomes" id="UP001221898">
    <property type="component" value="Unassembled WGS sequence"/>
</dbReference>
<keyword evidence="7" id="KW-1133">Transmembrane helix</keyword>
<dbReference type="GO" id="GO:0004867">
    <property type="term" value="F:serine-type endopeptidase inhibitor activity"/>
    <property type="evidence" value="ECO:0007669"/>
    <property type="project" value="UniProtKB-KW"/>
</dbReference>
<dbReference type="InterPro" id="IPR020901">
    <property type="entry name" value="Prtase_inh_Kunz-CS"/>
</dbReference>
<accession>A0AAD7X153</accession>
<dbReference type="PANTHER" id="PTHR10083:SF376">
    <property type="entry name" value="SERINE PEPTIDASE INHIBITOR, KUNITZ TYPE, 3"/>
    <property type="match status" value="1"/>
</dbReference>
<evidence type="ECO:0000256" key="1">
    <source>
        <dbReference type="ARBA" id="ARBA00004613"/>
    </source>
</evidence>
<dbReference type="InterPro" id="IPR036880">
    <property type="entry name" value="Kunitz_BPTI_sf"/>
</dbReference>